<dbReference type="AlphaFoldDB" id="A0A1Y2JID7"/>
<evidence type="ECO:0000313" key="2">
    <source>
        <dbReference type="Proteomes" id="UP000193335"/>
    </source>
</evidence>
<comment type="caution">
    <text evidence="1">The sequence shown here is derived from an EMBL/GenBank/DDBJ whole genome shotgun (WGS) entry which is preliminary data.</text>
</comment>
<dbReference type="Proteomes" id="UP000193335">
    <property type="component" value="Unassembled WGS sequence"/>
</dbReference>
<name>A0A1Y2JID7_BRAJP</name>
<reference evidence="1 2" key="1">
    <citation type="submission" date="2017-03" db="EMBL/GenBank/DDBJ databases">
        <title>Whole genome sequences of fourteen strains of Bradyrhizobium canariense and one strain of Bradyrhizobium japonicum isolated from Lupinus (Papilionoideae: Genisteae) species in Algeria.</title>
        <authorList>
            <person name="Crovadore J."/>
            <person name="Chekireb D."/>
            <person name="Brachmann A."/>
            <person name="Chablais R."/>
            <person name="Cochard B."/>
            <person name="Lefort F."/>
        </authorList>
    </citation>
    <scope>NUCLEOTIDE SEQUENCE [LARGE SCALE GENOMIC DNA]</scope>
    <source>
        <strain evidence="1 2">UBMA197</strain>
    </source>
</reference>
<dbReference type="EMBL" id="NAFL01000267">
    <property type="protein sequence ID" value="OSJ29187.1"/>
    <property type="molecule type" value="Genomic_DNA"/>
</dbReference>
<protein>
    <submittedName>
        <fullName evidence="1">Uncharacterized protein</fullName>
    </submittedName>
</protein>
<gene>
    <name evidence="1" type="ORF">BSZ19_28780</name>
</gene>
<sequence length="246" mass="26306">MAERIRAEIRDTPVVIKGPLTLSVGPLQTNIDRIYAFCKANTGGCAREIGAYVSGVKATASSRNDPPTRAALRVVVRSADYMRQALREVDARGPAQTRPLAEGLVIVPVLDSPRAVKVFNDKDRAALGLTQDQVFDIAIANLRSSVKPLTTVAKAVPSGQFGTLTGDYYQTSRLALIDSWAPLAQAQGGVLIVAAPSADLVLYASEDGSAAIDALRTLARNMMARAPKPLSGTLLRWTPKGWQLVR</sequence>
<proteinExistence type="predicted"/>
<accession>A0A1Y2JID7</accession>
<organism evidence="1 2">
    <name type="scientific">Bradyrhizobium japonicum</name>
    <dbReference type="NCBI Taxonomy" id="375"/>
    <lineage>
        <taxon>Bacteria</taxon>
        <taxon>Pseudomonadati</taxon>
        <taxon>Pseudomonadota</taxon>
        <taxon>Alphaproteobacteria</taxon>
        <taxon>Hyphomicrobiales</taxon>
        <taxon>Nitrobacteraceae</taxon>
        <taxon>Bradyrhizobium</taxon>
    </lineage>
</organism>
<evidence type="ECO:0000313" key="1">
    <source>
        <dbReference type="EMBL" id="OSJ29187.1"/>
    </source>
</evidence>